<evidence type="ECO:0000256" key="2">
    <source>
        <dbReference type="ARBA" id="ARBA00023125"/>
    </source>
</evidence>
<dbReference type="GO" id="GO:0003700">
    <property type="term" value="F:DNA-binding transcription factor activity"/>
    <property type="evidence" value="ECO:0007669"/>
    <property type="project" value="InterPro"/>
</dbReference>
<evidence type="ECO:0000259" key="4">
    <source>
        <dbReference type="PROSITE" id="PS50995"/>
    </source>
</evidence>
<dbReference type="InterPro" id="IPR000835">
    <property type="entry name" value="HTH_MarR-typ"/>
</dbReference>
<proteinExistence type="predicted"/>
<evidence type="ECO:0000313" key="6">
    <source>
        <dbReference type="Proteomes" id="UP000823632"/>
    </source>
</evidence>
<protein>
    <submittedName>
        <fullName evidence="5">MarR family transcriptional regulator</fullName>
    </submittedName>
</protein>
<dbReference type="Gene3D" id="1.10.10.10">
    <property type="entry name" value="Winged helix-like DNA-binding domain superfamily/Winged helix DNA-binding domain"/>
    <property type="match status" value="1"/>
</dbReference>
<accession>A0A9D9GZW9</accession>
<dbReference type="Pfam" id="PF01047">
    <property type="entry name" value="MarR"/>
    <property type="match status" value="1"/>
</dbReference>
<dbReference type="AlphaFoldDB" id="A0A9D9GZW9"/>
<dbReference type="EMBL" id="JADIND010000142">
    <property type="protein sequence ID" value="MBO8431029.1"/>
    <property type="molecule type" value="Genomic_DNA"/>
</dbReference>
<reference evidence="5" key="1">
    <citation type="submission" date="2020-10" db="EMBL/GenBank/DDBJ databases">
        <authorList>
            <person name="Gilroy R."/>
        </authorList>
    </citation>
    <scope>NUCLEOTIDE SEQUENCE</scope>
    <source>
        <strain evidence="5">10192</strain>
    </source>
</reference>
<dbReference type="InterPro" id="IPR036388">
    <property type="entry name" value="WH-like_DNA-bd_sf"/>
</dbReference>
<feature type="domain" description="HTH marR-type" evidence="4">
    <location>
        <begin position="10"/>
        <end position="147"/>
    </location>
</feature>
<name>A0A9D9GZW9_9BACT</name>
<evidence type="ECO:0000256" key="3">
    <source>
        <dbReference type="ARBA" id="ARBA00023163"/>
    </source>
</evidence>
<gene>
    <name evidence="5" type="ORF">IAC76_06535</name>
</gene>
<dbReference type="PANTHER" id="PTHR42756">
    <property type="entry name" value="TRANSCRIPTIONAL REGULATOR, MARR"/>
    <property type="match status" value="1"/>
</dbReference>
<evidence type="ECO:0000313" key="5">
    <source>
        <dbReference type="EMBL" id="MBO8431029.1"/>
    </source>
</evidence>
<dbReference type="PROSITE" id="PS50995">
    <property type="entry name" value="HTH_MARR_2"/>
    <property type="match status" value="1"/>
</dbReference>
<keyword evidence="1" id="KW-0805">Transcription regulation</keyword>
<sequence>MEDKLVKHFTDSIYYELEKTARVLRLLGVQMFEKIDAGLGGDEHAALDTISCNPNICQRDLAKLILKDRANTGKIINSLEEKKLIERCIDTKNNRLVKKVKITEKGEETLAYINNQLEKMFNEQRTNCKINLDDIEKVQCLLKRLRLSFEELIDMKI</sequence>
<evidence type="ECO:0000256" key="1">
    <source>
        <dbReference type="ARBA" id="ARBA00023015"/>
    </source>
</evidence>
<dbReference type="PANTHER" id="PTHR42756:SF1">
    <property type="entry name" value="TRANSCRIPTIONAL REPRESSOR OF EMRAB OPERON"/>
    <property type="match status" value="1"/>
</dbReference>
<reference evidence="5" key="2">
    <citation type="journal article" date="2021" name="PeerJ">
        <title>Extensive microbial diversity within the chicken gut microbiome revealed by metagenomics and culture.</title>
        <authorList>
            <person name="Gilroy R."/>
            <person name="Ravi A."/>
            <person name="Getino M."/>
            <person name="Pursley I."/>
            <person name="Horton D.L."/>
            <person name="Alikhan N.F."/>
            <person name="Baker D."/>
            <person name="Gharbi K."/>
            <person name="Hall N."/>
            <person name="Watson M."/>
            <person name="Adriaenssens E.M."/>
            <person name="Foster-Nyarko E."/>
            <person name="Jarju S."/>
            <person name="Secka A."/>
            <person name="Antonio M."/>
            <person name="Oren A."/>
            <person name="Chaudhuri R.R."/>
            <person name="La Ragione R."/>
            <person name="Hildebrand F."/>
            <person name="Pallen M.J."/>
        </authorList>
    </citation>
    <scope>NUCLEOTIDE SEQUENCE</scope>
    <source>
        <strain evidence="5">10192</strain>
    </source>
</reference>
<keyword evidence="3" id="KW-0804">Transcription</keyword>
<dbReference type="Proteomes" id="UP000823632">
    <property type="component" value="Unassembled WGS sequence"/>
</dbReference>
<organism evidence="5 6">
    <name type="scientific">Candidatus Scatousia excrementipullorum</name>
    <dbReference type="NCBI Taxonomy" id="2840936"/>
    <lineage>
        <taxon>Bacteria</taxon>
        <taxon>Candidatus Scatousia</taxon>
    </lineage>
</organism>
<dbReference type="GO" id="GO:0003677">
    <property type="term" value="F:DNA binding"/>
    <property type="evidence" value="ECO:0007669"/>
    <property type="project" value="UniProtKB-KW"/>
</dbReference>
<dbReference type="SMART" id="SM00347">
    <property type="entry name" value="HTH_MARR"/>
    <property type="match status" value="1"/>
</dbReference>
<dbReference type="SUPFAM" id="SSF46785">
    <property type="entry name" value="Winged helix' DNA-binding domain"/>
    <property type="match status" value="1"/>
</dbReference>
<comment type="caution">
    <text evidence="5">The sequence shown here is derived from an EMBL/GenBank/DDBJ whole genome shotgun (WGS) entry which is preliminary data.</text>
</comment>
<dbReference type="InterPro" id="IPR036390">
    <property type="entry name" value="WH_DNA-bd_sf"/>
</dbReference>
<keyword evidence="2" id="KW-0238">DNA-binding</keyword>